<dbReference type="InterPro" id="IPR011118">
    <property type="entry name" value="Tannase/feruloyl_esterase"/>
</dbReference>
<dbReference type="SUPFAM" id="SSF53474">
    <property type="entry name" value="alpha/beta-Hydrolases"/>
    <property type="match status" value="1"/>
</dbReference>
<reference evidence="10" key="1">
    <citation type="submission" date="2019-06" db="EMBL/GenBank/DDBJ databases">
        <authorList>
            <person name="Broberg M."/>
        </authorList>
    </citation>
    <scope>NUCLEOTIDE SEQUENCE [LARGE SCALE GENOMIC DNA]</scope>
</reference>
<evidence type="ECO:0000256" key="4">
    <source>
        <dbReference type="ARBA" id="ARBA00022729"/>
    </source>
</evidence>
<dbReference type="Proteomes" id="UP000775872">
    <property type="component" value="Unassembled WGS sequence"/>
</dbReference>
<dbReference type="EMBL" id="CABFOC020000031">
    <property type="protein sequence ID" value="CAH0047716.1"/>
    <property type="molecule type" value="Genomic_DNA"/>
</dbReference>
<evidence type="ECO:0000256" key="5">
    <source>
        <dbReference type="ARBA" id="ARBA00022801"/>
    </source>
</evidence>
<comment type="caution">
    <text evidence="9">The sequence shown here is derived from an EMBL/GenBank/DDBJ whole genome shotgun (WGS) entry which is preliminary data.</text>
</comment>
<accession>A0A9N9Z2A8</accession>
<feature type="chain" id="PRO_5040532768" description="Carboxylic ester hydrolase" evidence="8">
    <location>
        <begin position="21"/>
        <end position="518"/>
    </location>
</feature>
<name>A0A9N9Z2A8_9HYPO</name>
<dbReference type="OrthoDB" id="5120039at2759"/>
<reference evidence="9 10" key="2">
    <citation type="submission" date="2021-10" db="EMBL/GenBank/DDBJ databases">
        <authorList>
            <person name="Piombo E."/>
        </authorList>
    </citation>
    <scope>NUCLEOTIDE SEQUENCE [LARGE SCALE GENOMIC DNA]</scope>
</reference>
<dbReference type="Gene3D" id="3.40.50.1820">
    <property type="entry name" value="alpha/beta hydrolase"/>
    <property type="match status" value="1"/>
</dbReference>
<protein>
    <recommendedName>
        <fullName evidence="8">Carboxylic ester hydrolase</fullName>
        <ecNumber evidence="8">3.1.1.-</ecNumber>
    </recommendedName>
</protein>
<evidence type="ECO:0000313" key="9">
    <source>
        <dbReference type="EMBL" id="CAH0047716.1"/>
    </source>
</evidence>
<dbReference type="PANTHER" id="PTHR33938">
    <property type="entry name" value="FERULOYL ESTERASE B-RELATED"/>
    <property type="match status" value="1"/>
</dbReference>
<keyword evidence="3" id="KW-0479">Metal-binding</keyword>
<dbReference type="EC" id="3.1.1.-" evidence="8"/>
<feature type="signal peptide" evidence="8">
    <location>
        <begin position="1"/>
        <end position="20"/>
    </location>
</feature>
<keyword evidence="5 8" id="KW-0378">Hydrolase</keyword>
<keyword evidence="2" id="KW-0719">Serine esterase</keyword>
<comment type="similarity">
    <text evidence="1 8">Belongs to the tannase family.</text>
</comment>
<dbReference type="InterPro" id="IPR029058">
    <property type="entry name" value="AB_hydrolase_fold"/>
</dbReference>
<dbReference type="AlphaFoldDB" id="A0A9N9Z2A8"/>
<keyword evidence="6" id="KW-0106">Calcium</keyword>
<gene>
    <name evidence="9" type="ORF">CSOL1703_00013734</name>
</gene>
<evidence type="ECO:0000313" key="10">
    <source>
        <dbReference type="Proteomes" id="UP000775872"/>
    </source>
</evidence>
<evidence type="ECO:0000256" key="6">
    <source>
        <dbReference type="ARBA" id="ARBA00022837"/>
    </source>
</evidence>
<dbReference type="GO" id="GO:0030600">
    <property type="term" value="F:feruloyl esterase activity"/>
    <property type="evidence" value="ECO:0007669"/>
    <property type="project" value="UniProtKB-ARBA"/>
</dbReference>
<dbReference type="PANTHER" id="PTHR33938:SF8">
    <property type="entry name" value="CARBOXYLIC ESTER HYDROLASE"/>
    <property type="match status" value="1"/>
</dbReference>
<dbReference type="GO" id="GO:0046872">
    <property type="term" value="F:metal ion binding"/>
    <property type="evidence" value="ECO:0007669"/>
    <property type="project" value="UniProtKB-KW"/>
</dbReference>
<keyword evidence="7" id="KW-1015">Disulfide bond</keyword>
<evidence type="ECO:0000256" key="1">
    <source>
        <dbReference type="ARBA" id="ARBA00006249"/>
    </source>
</evidence>
<evidence type="ECO:0000256" key="7">
    <source>
        <dbReference type="ARBA" id="ARBA00023157"/>
    </source>
</evidence>
<sequence>MKLTLLTFLGLAAAAPHVRGNTGDCASFTLTEKFSEFRVVSVKSAESTVSYQGASKSICNVTVVTSHSCATDFVYNYIWLPLDQWDGRLVVMGGGNFATMDSAQFSPLIAGGYVSAATEGGLSLNGTIDPGLGGWIAKADGTVNQGLFKNFAYRALHDLTVISKAVTKAFYGSKPNYSYYNGCSTGGRMGYDAAWHYPEDFDGIVAGAPALYIPDLVAGDMWPQVVMQNTVAPPQCVWNHYLTATIEACDLDDGVADKLISRPDLCKFNPSSQVGKTIDCTDTGGQVTITEGYANVIRETYAGPKSQNGEFIWYGLPVGSLSQAIAYTYTRNNVTYPYPMSLASPYINKLFLQDPTFDINSISYDEFEHIHTTARELYSFRLGGDGSDLTAFKAAGGKLLSYHALNDPIIPHDGTVQFWEREQQSDANVADWYRLFMYAGGGHCGSSYYPGWGNYGFLINNPLPDIIDWVEKGKAPDVLGSYVPSTTKTIERGVCSHPKRITYKGTGDINSADNFHCV</sequence>
<evidence type="ECO:0000256" key="2">
    <source>
        <dbReference type="ARBA" id="ARBA00022487"/>
    </source>
</evidence>
<keyword evidence="4 8" id="KW-0732">Signal</keyword>
<evidence type="ECO:0000256" key="8">
    <source>
        <dbReference type="RuleBase" id="RU361238"/>
    </source>
</evidence>
<organism evidence="9 10">
    <name type="scientific">Clonostachys solani</name>
    <dbReference type="NCBI Taxonomy" id="160281"/>
    <lineage>
        <taxon>Eukaryota</taxon>
        <taxon>Fungi</taxon>
        <taxon>Dikarya</taxon>
        <taxon>Ascomycota</taxon>
        <taxon>Pezizomycotina</taxon>
        <taxon>Sordariomycetes</taxon>
        <taxon>Hypocreomycetidae</taxon>
        <taxon>Hypocreales</taxon>
        <taxon>Bionectriaceae</taxon>
        <taxon>Clonostachys</taxon>
    </lineage>
</organism>
<proteinExistence type="inferred from homology"/>
<keyword evidence="10" id="KW-1185">Reference proteome</keyword>
<dbReference type="Pfam" id="PF07519">
    <property type="entry name" value="Tannase"/>
    <property type="match status" value="1"/>
</dbReference>
<evidence type="ECO:0000256" key="3">
    <source>
        <dbReference type="ARBA" id="ARBA00022723"/>
    </source>
</evidence>